<keyword evidence="1" id="KW-0812">Transmembrane</keyword>
<keyword evidence="1" id="KW-1133">Transmembrane helix</keyword>
<feature type="transmembrane region" description="Helical" evidence="1">
    <location>
        <begin position="32"/>
        <end position="51"/>
    </location>
</feature>
<dbReference type="Gramene" id="EOY20291">
    <property type="protein sequence ID" value="EOY20291"/>
    <property type="gene ID" value="TCM_045743"/>
</dbReference>
<reference evidence="2 3" key="1">
    <citation type="journal article" date="2013" name="Genome Biol.">
        <title>The genome sequence of the most widely cultivated cacao type and its use to identify candidate genes regulating pod color.</title>
        <authorList>
            <person name="Motamayor J.C."/>
            <person name="Mockaitis K."/>
            <person name="Schmutz J."/>
            <person name="Haiminen N."/>
            <person name="Iii D.L."/>
            <person name="Cornejo O."/>
            <person name="Findley S.D."/>
            <person name="Zheng P."/>
            <person name="Utro F."/>
            <person name="Royaert S."/>
            <person name="Saski C."/>
            <person name="Jenkins J."/>
            <person name="Podicheti R."/>
            <person name="Zhao M."/>
            <person name="Scheffler B.E."/>
            <person name="Stack J.C."/>
            <person name="Feltus F.A."/>
            <person name="Mustiga G.M."/>
            <person name="Amores F."/>
            <person name="Phillips W."/>
            <person name="Marelli J.P."/>
            <person name="May G.D."/>
            <person name="Shapiro H."/>
            <person name="Ma J."/>
            <person name="Bustamante C.D."/>
            <person name="Schnell R.J."/>
            <person name="Main D."/>
            <person name="Gilbert D."/>
            <person name="Parida L."/>
            <person name="Kuhn D.N."/>
        </authorList>
    </citation>
    <scope>NUCLEOTIDE SEQUENCE [LARGE SCALE GENOMIC DNA]</scope>
    <source>
        <strain evidence="3">cv. Matina 1-6</strain>
    </source>
</reference>
<accession>S1S3P3</accession>
<evidence type="ECO:0000313" key="2">
    <source>
        <dbReference type="EMBL" id="EOY20291.1"/>
    </source>
</evidence>
<dbReference type="EMBL" id="KE133014">
    <property type="protein sequence ID" value="EOY20291.1"/>
    <property type="molecule type" value="Genomic_DNA"/>
</dbReference>
<organism evidence="2 3">
    <name type="scientific">Theobroma cacao</name>
    <name type="common">Cacao</name>
    <name type="synonym">Cocoa</name>
    <dbReference type="NCBI Taxonomy" id="3641"/>
    <lineage>
        <taxon>Eukaryota</taxon>
        <taxon>Viridiplantae</taxon>
        <taxon>Streptophyta</taxon>
        <taxon>Embryophyta</taxon>
        <taxon>Tracheophyta</taxon>
        <taxon>Spermatophyta</taxon>
        <taxon>Magnoliopsida</taxon>
        <taxon>eudicotyledons</taxon>
        <taxon>Gunneridae</taxon>
        <taxon>Pentapetalae</taxon>
        <taxon>rosids</taxon>
        <taxon>malvids</taxon>
        <taxon>Malvales</taxon>
        <taxon>Malvaceae</taxon>
        <taxon>Byttnerioideae</taxon>
        <taxon>Theobroma</taxon>
    </lineage>
</organism>
<dbReference type="InParanoid" id="S1S3P3"/>
<evidence type="ECO:0000256" key="1">
    <source>
        <dbReference type="SAM" id="Phobius"/>
    </source>
</evidence>
<protein>
    <submittedName>
        <fullName evidence="2">Uncharacterized protein</fullName>
    </submittedName>
</protein>
<dbReference type="AlphaFoldDB" id="S1S3P3"/>
<dbReference type="Proteomes" id="UP000026915">
    <property type="component" value="Unassembled WGS sequence"/>
</dbReference>
<proteinExistence type="predicted"/>
<keyword evidence="3" id="KW-1185">Reference proteome</keyword>
<feature type="transmembrane region" description="Helical" evidence="1">
    <location>
        <begin position="6"/>
        <end position="25"/>
    </location>
</feature>
<name>S1S3P3_THECC</name>
<keyword evidence="1" id="KW-0472">Membrane</keyword>
<feature type="transmembrane region" description="Helical" evidence="1">
    <location>
        <begin position="57"/>
        <end position="77"/>
    </location>
</feature>
<evidence type="ECO:0000313" key="3">
    <source>
        <dbReference type="Proteomes" id="UP000026915"/>
    </source>
</evidence>
<gene>
    <name evidence="2" type="ORF">TCM_045743</name>
</gene>
<dbReference type="HOGENOM" id="CLU_2350929_0_0_1"/>
<sequence length="97" mass="11485">MPTYFLLGHAHLFSIWVMPIFIFYLSHAHFYFLFLFFSFLFLSFFSLSPSLPSPPCLPLFTTVASSLPWVVFFLLRWQHFQLSFPQKIGNTKLLFLP</sequence>